<proteinExistence type="predicted"/>
<dbReference type="STRING" id="437900.GCA_001940335_01545"/>
<accession>A0A1I7CBM4</accession>
<dbReference type="RefSeq" id="WP_090512478.1">
    <property type="nucleotide sequence ID" value="NZ_FPBC01000007.1"/>
</dbReference>
<dbReference type="AlphaFoldDB" id="A0A1I7CBM4"/>
<evidence type="ECO:0000313" key="2">
    <source>
        <dbReference type="EMBL" id="VEV96607.1"/>
    </source>
</evidence>
<feature type="signal peptide" evidence="1">
    <location>
        <begin position="1"/>
        <end position="27"/>
    </location>
</feature>
<name>A0A1I7CBM4_9PSED</name>
<gene>
    <name evidence="2" type="ORF">PMYSY11_1560</name>
</gene>
<feature type="chain" id="PRO_5041082580" description="Fap" evidence="1">
    <location>
        <begin position="28"/>
        <end position="159"/>
    </location>
</feature>
<protein>
    <recommendedName>
        <fullName evidence="3">Fap</fullName>
    </recommendedName>
</protein>
<keyword evidence="1" id="KW-0732">Signal</keyword>
<dbReference type="EMBL" id="LR215729">
    <property type="protein sequence ID" value="VEV96607.1"/>
    <property type="molecule type" value="Genomic_DNA"/>
</dbReference>
<reference evidence="2" key="1">
    <citation type="submission" date="2019-02" db="EMBL/GenBank/DDBJ databases">
        <authorList>
            <consortium name="Genoscope - CEA"/>
            <person name="William W."/>
        </authorList>
    </citation>
    <scope>NUCLEOTIDE SEQUENCE [LARGE SCALE GENOMIC DNA]</scope>
    <source>
        <strain evidence="2">YSy11</strain>
    </source>
</reference>
<evidence type="ECO:0008006" key="3">
    <source>
        <dbReference type="Google" id="ProtNLM"/>
    </source>
</evidence>
<evidence type="ECO:0000256" key="1">
    <source>
        <dbReference type="SAM" id="SignalP"/>
    </source>
</evidence>
<organism evidence="2">
    <name type="scientific">Pseudomonas marincola</name>
    <dbReference type="NCBI Taxonomy" id="437900"/>
    <lineage>
        <taxon>Bacteria</taxon>
        <taxon>Pseudomonadati</taxon>
        <taxon>Pseudomonadota</taxon>
        <taxon>Gammaproteobacteria</taxon>
        <taxon>Pseudomonadales</taxon>
        <taxon>Pseudomonadaceae</taxon>
        <taxon>Pseudomonas</taxon>
    </lineage>
</organism>
<sequence>MEIIRRTSLLGLISVAAAICIATPAIAADGIIVLNREVQPRVATHPTDMPDPNPTVVNTNISRDVNNLLNGSASGNRVSAELSDSDFAGVTSGSSIKSTIMPGGNLTGLSTFGTTPTSTQNTGGNDVGHAGGAGAGLSNTINGTIQRGLAPLNMLGGGQ</sequence>